<keyword evidence="3" id="KW-1185">Reference proteome</keyword>
<organism evidence="2 3">
    <name type="scientific">Ancylostoma duodenale</name>
    <dbReference type="NCBI Taxonomy" id="51022"/>
    <lineage>
        <taxon>Eukaryota</taxon>
        <taxon>Metazoa</taxon>
        <taxon>Ecdysozoa</taxon>
        <taxon>Nematoda</taxon>
        <taxon>Chromadorea</taxon>
        <taxon>Rhabditida</taxon>
        <taxon>Rhabditina</taxon>
        <taxon>Rhabditomorpha</taxon>
        <taxon>Strongyloidea</taxon>
        <taxon>Ancylostomatidae</taxon>
        <taxon>Ancylostomatinae</taxon>
        <taxon>Ancylostoma</taxon>
    </lineage>
</organism>
<reference evidence="2 3" key="1">
    <citation type="submission" date="2013-12" db="EMBL/GenBank/DDBJ databases">
        <title>Draft genome of the parsitic nematode Ancylostoma duodenale.</title>
        <authorList>
            <person name="Mitreva M."/>
        </authorList>
    </citation>
    <scope>NUCLEOTIDE SEQUENCE [LARGE SCALE GENOMIC DNA]</scope>
    <source>
        <strain evidence="2 3">Zhejiang</strain>
    </source>
</reference>
<accession>A0A0C2HBR3</accession>
<evidence type="ECO:0000256" key="1">
    <source>
        <dbReference type="SAM" id="MobiDB-lite"/>
    </source>
</evidence>
<dbReference type="Proteomes" id="UP000054047">
    <property type="component" value="Unassembled WGS sequence"/>
</dbReference>
<dbReference type="AlphaFoldDB" id="A0A0C2HBR3"/>
<sequence length="71" mass="7801">MDREYGQTKLCRNLVPGETQMSTAGEGSPAAASARKARHSTNSKPNITALLGFRKIQIFMEDDRAGDIYNL</sequence>
<protein>
    <submittedName>
        <fullName evidence="2">Uncharacterized protein</fullName>
    </submittedName>
</protein>
<gene>
    <name evidence="2" type="ORF">ANCDUO_02741</name>
</gene>
<evidence type="ECO:0000313" key="2">
    <source>
        <dbReference type="EMBL" id="KIH66931.1"/>
    </source>
</evidence>
<feature type="region of interest" description="Disordered" evidence="1">
    <location>
        <begin position="15"/>
        <end position="42"/>
    </location>
</feature>
<name>A0A0C2HBR3_9BILA</name>
<evidence type="ECO:0000313" key="3">
    <source>
        <dbReference type="Proteomes" id="UP000054047"/>
    </source>
</evidence>
<proteinExistence type="predicted"/>
<dbReference type="EMBL" id="KN726909">
    <property type="protein sequence ID" value="KIH66931.1"/>
    <property type="molecule type" value="Genomic_DNA"/>
</dbReference>